<organism evidence="3 4">
    <name type="scientific">Cerasicoccus arenae</name>
    <dbReference type="NCBI Taxonomy" id="424488"/>
    <lineage>
        <taxon>Bacteria</taxon>
        <taxon>Pseudomonadati</taxon>
        <taxon>Verrucomicrobiota</taxon>
        <taxon>Opitutia</taxon>
        <taxon>Puniceicoccales</taxon>
        <taxon>Cerasicoccaceae</taxon>
        <taxon>Cerasicoccus</taxon>
    </lineage>
</organism>
<evidence type="ECO:0000313" key="3">
    <source>
        <dbReference type="EMBL" id="GHC04374.1"/>
    </source>
</evidence>
<comment type="caution">
    <text evidence="3">The sequence shown here is derived from an EMBL/GenBank/DDBJ whole genome shotgun (WGS) entry which is preliminary data.</text>
</comment>
<accession>A0A8J3DGH6</accession>
<dbReference type="AlphaFoldDB" id="A0A8J3DGH6"/>
<keyword evidence="4" id="KW-1185">Reference proteome</keyword>
<gene>
    <name evidence="3" type="ORF">GCM10007047_21370</name>
</gene>
<feature type="compositionally biased region" description="Basic and acidic residues" evidence="1">
    <location>
        <begin position="40"/>
        <end position="54"/>
    </location>
</feature>
<feature type="region of interest" description="Disordered" evidence="1">
    <location>
        <begin position="1"/>
        <end position="54"/>
    </location>
</feature>
<keyword evidence="2" id="KW-0812">Transmembrane</keyword>
<dbReference type="RefSeq" id="WP_189514930.1">
    <property type="nucleotide sequence ID" value="NZ_BMXG01000012.1"/>
</dbReference>
<evidence type="ECO:0000313" key="4">
    <source>
        <dbReference type="Proteomes" id="UP000642829"/>
    </source>
</evidence>
<evidence type="ECO:0000256" key="1">
    <source>
        <dbReference type="SAM" id="MobiDB-lite"/>
    </source>
</evidence>
<sequence>MRPPRKKPGEEDPDAPIRKGRCLIREDDSYTPKPALANVDKPKAKPEPTRTQKSSDYRLINDIRVSKNFFWVTASALGLILIASIGVPVFQVLRDAPDRMKTAEAETEPSDSTSVTTEPGIQASPLRDSYQELKSAALRRIDEPKSKLEEILIANAEITGMANARTCSAEGTAIANGRQYDLNFFAKAPNLLRQVLTLDDLKITSVYNGTAGKLEAMDYTKKRSVERDMTQLQDLTILMSSLPNLPIWQYEADSTKISDGGQQIYEGELYYVVVNRGIHLFEIMHYFDIETSLERVRRATVISDDQELSITVKFSEYQQIGQFYTPMEINVLEESAVQVVSKILVEKWSFNQGLLPSLFSLDNS</sequence>
<evidence type="ECO:0000256" key="2">
    <source>
        <dbReference type="SAM" id="Phobius"/>
    </source>
</evidence>
<reference evidence="3" key="2">
    <citation type="submission" date="2020-09" db="EMBL/GenBank/DDBJ databases">
        <authorList>
            <person name="Sun Q."/>
            <person name="Kim S."/>
        </authorList>
    </citation>
    <scope>NUCLEOTIDE SEQUENCE</scope>
    <source>
        <strain evidence="3">KCTC 12870</strain>
    </source>
</reference>
<reference evidence="3" key="1">
    <citation type="journal article" date="2014" name="Int. J. Syst. Evol. Microbiol.">
        <title>Complete genome sequence of Corynebacterium casei LMG S-19264T (=DSM 44701T), isolated from a smear-ripened cheese.</title>
        <authorList>
            <consortium name="US DOE Joint Genome Institute (JGI-PGF)"/>
            <person name="Walter F."/>
            <person name="Albersmeier A."/>
            <person name="Kalinowski J."/>
            <person name="Ruckert C."/>
        </authorList>
    </citation>
    <scope>NUCLEOTIDE SEQUENCE</scope>
    <source>
        <strain evidence="3">KCTC 12870</strain>
    </source>
</reference>
<keyword evidence="2" id="KW-0472">Membrane</keyword>
<feature type="compositionally biased region" description="Polar residues" evidence="1">
    <location>
        <begin position="110"/>
        <end position="119"/>
    </location>
</feature>
<keyword evidence="2" id="KW-1133">Transmembrane helix</keyword>
<dbReference type="Proteomes" id="UP000642829">
    <property type="component" value="Unassembled WGS sequence"/>
</dbReference>
<feature type="transmembrane region" description="Helical" evidence="2">
    <location>
        <begin position="68"/>
        <end position="90"/>
    </location>
</feature>
<protein>
    <submittedName>
        <fullName evidence="3">Uncharacterized protein</fullName>
    </submittedName>
</protein>
<dbReference type="EMBL" id="BMXG01000012">
    <property type="protein sequence ID" value="GHC04374.1"/>
    <property type="molecule type" value="Genomic_DNA"/>
</dbReference>
<feature type="region of interest" description="Disordered" evidence="1">
    <location>
        <begin position="101"/>
        <end position="126"/>
    </location>
</feature>
<proteinExistence type="predicted"/>
<name>A0A8J3DGH6_9BACT</name>